<proteinExistence type="predicted"/>
<evidence type="ECO:0000313" key="2">
    <source>
        <dbReference type="EMBL" id="KAJ2001301.1"/>
    </source>
</evidence>
<sequence>MDSRDWRLRWPQAALSHGTNNVVLPPSSPHVLPDSPMDAGSGNPGLGTELVPPQQTRPWWQRLLIDAMLVPFTQSFMLSIAVNWVRYWRQTGGLLGLFRSRRSPSSSE</sequence>
<evidence type="ECO:0000256" key="1">
    <source>
        <dbReference type="SAM" id="MobiDB-lite"/>
    </source>
</evidence>
<protein>
    <submittedName>
        <fullName evidence="2">Uncharacterized protein</fullName>
    </submittedName>
</protein>
<reference evidence="2" key="1">
    <citation type="submission" date="2022-07" db="EMBL/GenBank/DDBJ databases">
        <title>Phylogenomic reconstructions and comparative analyses of Kickxellomycotina fungi.</title>
        <authorList>
            <person name="Reynolds N.K."/>
            <person name="Stajich J.E."/>
            <person name="Barry K."/>
            <person name="Grigoriev I.V."/>
            <person name="Crous P."/>
            <person name="Smith M.E."/>
        </authorList>
    </citation>
    <scope>NUCLEOTIDE SEQUENCE</scope>
    <source>
        <strain evidence="2">IMI 214461</strain>
    </source>
</reference>
<evidence type="ECO:0000313" key="3">
    <source>
        <dbReference type="Proteomes" id="UP001150907"/>
    </source>
</evidence>
<dbReference type="EMBL" id="JANBQF010000423">
    <property type="protein sequence ID" value="KAJ2001301.1"/>
    <property type="molecule type" value="Genomic_DNA"/>
</dbReference>
<feature type="compositionally biased region" description="Low complexity" evidence="1">
    <location>
        <begin position="22"/>
        <end position="36"/>
    </location>
</feature>
<name>A0A9W8BHL1_9FUNG</name>
<dbReference type="AlphaFoldDB" id="A0A9W8BHL1"/>
<gene>
    <name evidence="2" type="ORF">H4R26_004198</name>
</gene>
<dbReference type="OrthoDB" id="5559672at2759"/>
<dbReference type="Proteomes" id="UP001150907">
    <property type="component" value="Unassembled WGS sequence"/>
</dbReference>
<accession>A0A9W8BHL1</accession>
<organism evidence="2 3">
    <name type="scientific">Coemansia thaxteri</name>
    <dbReference type="NCBI Taxonomy" id="2663907"/>
    <lineage>
        <taxon>Eukaryota</taxon>
        <taxon>Fungi</taxon>
        <taxon>Fungi incertae sedis</taxon>
        <taxon>Zoopagomycota</taxon>
        <taxon>Kickxellomycotina</taxon>
        <taxon>Kickxellomycetes</taxon>
        <taxon>Kickxellales</taxon>
        <taxon>Kickxellaceae</taxon>
        <taxon>Coemansia</taxon>
    </lineage>
</organism>
<keyword evidence="3" id="KW-1185">Reference proteome</keyword>
<comment type="caution">
    <text evidence="2">The sequence shown here is derived from an EMBL/GenBank/DDBJ whole genome shotgun (WGS) entry which is preliminary data.</text>
</comment>
<feature type="region of interest" description="Disordered" evidence="1">
    <location>
        <begin position="19"/>
        <end position="52"/>
    </location>
</feature>